<reference evidence="3" key="3">
    <citation type="submission" date="2020-03" db="EMBL/GenBank/DDBJ databases">
        <title>A mixture of massive structural variations and highly conserved coding sequences in Ustilaginoidea virens genome.</title>
        <authorList>
            <person name="Zhang K."/>
            <person name="Zhao Z."/>
            <person name="Zhang Z."/>
            <person name="Li Y."/>
            <person name="Hsiang T."/>
            <person name="Sun W."/>
        </authorList>
    </citation>
    <scope>NUCLEOTIDE SEQUENCE</scope>
    <source>
        <strain evidence="3">UV-8b</strain>
    </source>
</reference>
<dbReference type="EMBL" id="CP072753">
    <property type="protein sequence ID" value="QUC16613.1"/>
    <property type="molecule type" value="Genomic_DNA"/>
</dbReference>
<dbReference type="Proteomes" id="UP000027002">
    <property type="component" value="Chromosome 1"/>
</dbReference>
<sequence length="405" mass="44344">MIARLSSRPNPLLSAGLGSQPRRWNSWSRDALTTDALRAKVEAGIKDSHSCTGVALHAGSGTVSTAAGDLPISPLFDPCWIKARRRPRKLGPGKPTGRFRKKLAMNPYAQALATPMRKCPITSLKIPRYFLQDFELVKHPSGDSVWWAPGPLAFEDCHEDGSQRDSSKDGVGVGVADADAVSAADADALHGPSSSPTERPVSETGSSTVSAQPRRRSPITSYALSRRSVMEKIGGRNRKYAALLGAFRNGMAVPPHIRSAVWRSDMDDVLLQMMRRHATDALIANSALENRGELALVQPCQSWDQVATVHSGGCVLWLSCAEGAGRRPYATVDQEEARFGQKIAVHDLRWLLGETQLERLRSSCPVFRQHDIVVLRQLKSKAITRLHLLLWRLQGYLAEPAKPDS</sequence>
<keyword evidence="4" id="KW-1185">Reference proteome</keyword>
<evidence type="ECO:0000313" key="4">
    <source>
        <dbReference type="Proteomes" id="UP000027002"/>
    </source>
</evidence>
<reference evidence="5" key="2">
    <citation type="journal article" date="2016" name="Genome Announc.">
        <title>Genome sequence of Ustilaginoidea virens IPU010, a rice pathogenic fungus causing false smut.</title>
        <authorList>
            <person name="Kumagai T."/>
            <person name="Ishii T."/>
            <person name="Terai G."/>
            <person name="Umemura M."/>
            <person name="Machida M."/>
            <person name="Asai K."/>
        </authorList>
    </citation>
    <scope>NUCLEOTIDE SEQUENCE [LARGE SCALE GENOMIC DNA]</scope>
    <source>
        <strain evidence="5">IPU010</strain>
    </source>
</reference>
<gene>
    <name evidence="3" type="ORF">UV8b_00854</name>
    <name evidence="2" type="ORF">UVI_02042600</name>
</gene>
<feature type="region of interest" description="Disordered" evidence="1">
    <location>
        <begin position="1"/>
        <end position="24"/>
    </location>
</feature>
<dbReference type="GeneID" id="66061632"/>
<dbReference type="Proteomes" id="UP000054053">
    <property type="component" value="Unassembled WGS sequence"/>
</dbReference>
<feature type="region of interest" description="Disordered" evidence="1">
    <location>
        <begin position="185"/>
        <end position="221"/>
    </location>
</feature>
<evidence type="ECO:0000313" key="3">
    <source>
        <dbReference type="EMBL" id="QUC16613.1"/>
    </source>
</evidence>
<evidence type="ECO:0000256" key="1">
    <source>
        <dbReference type="SAM" id="MobiDB-lite"/>
    </source>
</evidence>
<organism evidence="2 5">
    <name type="scientific">Ustilaginoidea virens</name>
    <name type="common">Rice false smut fungus</name>
    <name type="synonym">Villosiclava virens</name>
    <dbReference type="NCBI Taxonomy" id="1159556"/>
    <lineage>
        <taxon>Eukaryota</taxon>
        <taxon>Fungi</taxon>
        <taxon>Dikarya</taxon>
        <taxon>Ascomycota</taxon>
        <taxon>Pezizomycotina</taxon>
        <taxon>Sordariomycetes</taxon>
        <taxon>Hypocreomycetidae</taxon>
        <taxon>Hypocreales</taxon>
        <taxon>Clavicipitaceae</taxon>
        <taxon>Ustilaginoidea</taxon>
    </lineage>
</organism>
<dbReference type="HOGENOM" id="CLU_033344_1_0_1"/>
<feature type="compositionally biased region" description="Polar residues" evidence="1">
    <location>
        <begin position="192"/>
        <end position="211"/>
    </location>
</feature>
<proteinExistence type="predicted"/>
<name>A0A063C686_USTVR</name>
<dbReference type="EMBL" id="BBTG02000025">
    <property type="protein sequence ID" value="GAO20027.1"/>
    <property type="molecule type" value="Genomic_DNA"/>
</dbReference>
<dbReference type="RefSeq" id="XP_042994286.1">
    <property type="nucleotide sequence ID" value="XM_043138352.1"/>
</dbReference>
<accession>A0A063C686</accession>
<dbReference type="OrthoDB" id="3363286at2759"/>
<dbReference type="KEGG" id="uvi:66061632"/>
<evidence type="ECO:0000313" key="2">
    <source>
        <dbReference type="EMBL" id="GAO20027.1"/>
    </source>
</evidence>
<reference evidence="2" key="1">
    <citation type="journal article" date="2016" name="Genome Announc.">
        <title>Genome Sequence of Ustilaginoidea virens IPU010, a Rice Pathogenic Fungus Causing False Smut.</title>
        <authorList>
            <person name="Kumagai T."/>
            <person name="Ishii T."/>
            <person name="Terai G."/>
            <person name="Umemura M."/>
            <person name="Machida M."/>
            <person name="Asai K."/>
        </authorList>
    </citation>
    <scope>NUCLEOTIDE SEQUENCE [LARGE SCALE GENOMIC DNA]</scope>
    <source>
        <strain evidence="2">IPU010</strain>
    </source>
</reference>
<dbReference type="AlphaFoldDB" id="A0A063C686"/>
<dbReference type="STRING" id="1159556.A0A063C686"/>
<evidence type="ECO:0000313" key="5">
    <source>
        <dbReference type="Proteomes" id="UP000054053"/>
    </source>
</evidence>
<protein>
    <submittedName>
        <fullName evidence="2">Uncharacterized protein</fullName>
    </submittedName>
</protein>